<sequence length="730" mass="81604">MKFRKNKNGNSRVKKLKLPKIKKVKEKSKQDNKSKTIIKKLPKFKKKSSEKKATNNQVGKFQFKSLATQLVILLLATIVIPVTIITVVSLNTSSSEMIDQAQSQLHESNVQTTNYFSLLLNQLEVAQIQLLDDATLDNFFYELNQGGRVGTAASNVGRRFASLIAADPFLSAIYIITDSGYTIASPSYTNHDTNMSQLNEKDWYNTIKDNRSVTWIDNHDGIISRGENDYIASVGNYFTFGRARFVAVFDVDTRNFLRELENENQENGLNYRTFAITPEGSVISSEGVIEDPLFDRIKEKTIESDNEVFIDEFEGEDYILAYTQEDNGWVFINGVPEQDIVGVINEMQMNLSLLAIVFAIVAVTVGIIFAIRMTKVMKELMLSMQQAEKGDLTVESHIKRKDELRTLSDTFNGMVKQIRNLVSTSQQVADDVSTSTAHIASKTRQTSEISEEIQKAIESVADGATEQSKEIEKSVDLVTELADKIELVVNNINDMNQVSDNVKSITDNGIKSVNKLIDKNNEANNVTGEVAEAMGELSKDVQDIEKIIKILNDISEETKLLSLNASIEAARVGEQGRGFAVVANEVSKLASQSSESTKEIEEVIARILSQSKKSVEAVKKSEQINKEQYEAVHTSSQSFDEIKETSNQLIEKIKEVLSYVEEMNTFKVDVEDSMQTISSVSQTTAASTEEVTASIEEQNSTLDEIHNDIEILTEKADELTNRLKDFKVNK</sequence>
<dbReference type="Gene3D" id="1.10.287.950">
    <property type="entry name" value="Methyl-accepting chemotaxis protein"/>
    <property type="match status" value="1"/>
</dbReference>
<dbReference type="PANTHER" id="PTHR32089">
    <property type="entry name" value="METHYL-ACCEPTING CHEMOTAXIS PROTEIN MCPB"/>
    <property type="match status" value="1"/>
</dbReference>
<feature type="region of interest" description="Disordered" evidence="5">
    <location>
        <begin position="1"/>
        <end position="35"/>
    </location>
</feature>
<proteinExistence type="inferred from homology"/>
<dbReference type="InterPro" id="IPR004089">
    <property type="entry name" value="MCPsignal_dom"/>
</dbReference>
<evidence type="ECO:0000259" key="7">
    <source>
        <dbReference type="PROSITE" id="PS50111"/>
    </source>
</evidence>
<feature type="coiled-coil region" evidence="4">
    <location>
        <begin position="695"/>
        <end position="729"/>
    </location>
</feature>
<evidence type="ECO:0000313" key="10">
    <source>
        <dbReference type="Proteomes" id="UP000294545"/>
    </source>
</evidence>
<dbReference type="Proteomes" id="UP000294545">
    <property type="component" value="Unassembled WGS sequence"/>
</dbReference>
<comment type="caution">
    <text evidence="9">The sequence shown here is derived from an EMBL/GenBank/DDBJ whole genome shotgun (WGS) entry which is preliminary data.</text>
</comment>
<evidence type="ECO:0000256" key="1">
    <source>
        <dbReference type="ARBA" id="ARBA00023224"/>
    </source>
</evidence>
<keyword evidence="1 3" id="KW-0807">Transducer</keyword>
<dbReference type="SUPFAM" id="SSF58104">
    <property type="entry name" value="Methyl-accepting chemotaxis protein (MCP) signaling domain"/>
    <property type="match status" value="1"/>
</dbReference>
<keyword evidence="6" id="KW-0812">Transmembrane</keyword>
<accession>A0A4R1MDP5</accession>
<dbReference type="PROSITE" id="PS50885">
    <property type="entry name" value="HAMP"/>
    <property type="match status" value="1"/>
</dbReference>
<evidence type="ECO:0000256" key="4">
    <source>
        <dbReference type="SAM" id="Coils"/>
    </source>
</evidence>
<dbReference type="AlphaFoldDB" id="A0A4R1MDP5"/>
<evidence type="ECO:0000256" key="5">
    <source>
        <dbReference type="SAM" id="MobiDB-lite"/>
    </source>
</evidence>
<keyword evidence="10" id="KW-1185">Reference proteome</keyword>
<dbReference type="EMBL" id="SMGQ01000017">
    <property type="protein sequence ID" value="TCK87973.1"/>
    <property type="molecule type" value="Genomic_DNA"/>
</dbReference>
<reference evidence="9 10" key="1">
    <citation type="submission" date="2019-03" db="EMBL/GenBank/DDBJ databases">
        <title>Genomic Encyclopedia of Type Strains, Phase IV (KMG-IV): sequencing the most valuable type-strain genomes for metagenomic binning, comparative biology and taxonomic classification.</title>
        <authorList>
            <person name="Goeker M."/>
        </authorList>
    </citation>
    <scope>NUCLEOTIDE SEQUENCE [LARGE SCALE GENOMIC DNA]</scope>
    <source>
        <strain evidence="9 10">DSM 24176</strain>
    </source>
</reference>
<dbReference type="SMART" id="SM00304">
    <property type="entry name" value="HAMP"/>
    <property type="match status" value="1"/>
</dbReference>
<dbReference type="Pfam" id="PF00015">
    <property type="entry name" value="MCPsignal"/>
    <property type="match status" value="1"/>
</dbReference>
<evidence type="ECO:0000256" key="3">
    <source>
        <dbReference type="PROSITE-ProRule" id="PRU00284"/>
    </source>
</evidence>
<dbReference type="GO" id="GO:0007165">
    <property type="term" value="P:signal transduction"/>
    <property type="evidence" value="ECO:0007669"/>
    <property type="project" value="UniProtKB-KW"/>
</dbReference>
<protein>
    <submittedName>
        <fullName evidence="9">Methyl-accepting chemotaxis sensory transducer with Cache sensor</fullName>
    </submittedName>
</protein>
<dbReference type="Gene3D" id="6.10.340.10">
    <property type="match status" value="1"/>
</dbReference>
<dbReference type="PROSITE" id="PS50111">
    <property type="entry name" value="CHEMOTAXIS_TRANSDUC_2"/>
    <property type="match status" value="1"/>
</dbReference>
<dbReference type="InterPro" id="IPR003660">
    <property type="entry name" value="HAMP_dom"/>
</dbReference>
<keyword evidence="6" id="KW-0472">Membrane</keyword>
<keyword evidence="4" id="KW-0175">Coiled coil</keyword>
<dbReference type="GO" id="GO:0016020">
    <property type="term" value="C:membrane"/>
    <property type="evidence" value="ECO:0007669"/>
    <property type="project" value="InterPro"/>
</dbReference>
<evidence type="ECO:0000256" key="6">
    <source>
        <dbReference type="SAM" id="Phobius"/>
    </source>
</evidence>
<feature type="compositionally biased region" description="Basic residues" evidence="5">
    <location>
        <begin position="1"/>
        <end position="26"/>
    </location>
</feature>
<evidence type="ECO:0000259" key="8">
    <source>
        <dbReference type="PROSITE" id="PS50885"/>
    </source>
</evidence>
<dbReference type="RefSeq" id="WP_132283281.1">
    <property type="nucleotide sequence ID" value="NZ_SMGQ01000017.1"/>
</dbReference>
<dbReference type="CDD" id="cd06225">
    <property type="entry name" value="HAMP"/>
    <property type="match status" value="1"/>
</dbReference>
<organism evidence="9 10">
    <name type="scientific">Natranaerovirga hydrolytica</name>
    <dbReference type="NCBI Taxonomy" id="680378"/>
    <lineage>
        <taxon>Bacteria</taxon>
        <taxon>Bacillati</taxon>
        <taxon>Bacillota</taxon>
        <taxon>Clostridia</taxon>
        <taxon>Lachnospirales</taxon>
        <taxon>Natranaerovirgaceae</taxon>
        <taxon>Natranaerovirga</taxon>
    </lineage>
</organism>
<dbReference type="OrthoDB" id="9760371at2"/>
<gene>
    <name evidence="9" type="ORF">EDC19_2620</name>
</gene>
<comment type="similarity">
    <text evidence="2">Belongs to the methyl-accepting chemotaxis (MCP) protein family.</text>
</comment>
<dbReference type="SMART" id="SM00283">
    <property type="entry name" value="MA"/>
    <property type="match status" value="1"/>
</dbReference>
<evidence type="ECO:0000256" key="2">
    <source>
        <dbReference type="ARBA" id="ARBA00029447"/>
    </source>
</evidence>
<dbReference type="Pfam" id="PF00672">
    <property type="entry name" value="HAMP"/>
    <property type="match status" value="1"/>
</dbReference>
<keyword evidence="6" id="KW-1133">Transmembrane helix</keyword>
<name>A0A4R1MDP5_9FIRM</name>
<evidence type="ECO:0000313" key="9">
    <source>
        <dbReference type="EMBL" id="TCK87973.1"/>
    </source>
</evidence>
<feature type="domain" description="HAMP" evidence="8">
    <location>
        <begin position="371"/>
        <end position="423"/>
    </location>
</feature>
<dbReference type="PANTHER" id="PTHR32089:SF112">
    <property type="entry name" value="LYSOZYME-LIKE PROTEIN-RELATED"/>
    <property type="match status" value="1"/>
</dbReference>
<feature type="domain" description="Methyl-accepting transducer" evidence="7">
    <location>
        <begin position="442"/>
        <end position="699"/>
    </location>
</feature>
<feature type="transmembrane region" description="Helical" evidence="6">
    <location>
        <begin position="351"/>
        <end position="371"/>
    </location>
</feature>